<keyword evidence="4 5" id="KW-0472">Membrane</keyword>
<evidence type="ECO:0000313" key="7">
    <source>
        <dbReference type="Proteomes" id="UP000175616"/>
    </source>
</evidence>
<dbReference type="AlphaFoldDB" id="A0A1E7YN55"/>
<evidence type="ECO:0000256" key="4">
    <source>
        <dbReference type="ARBA" id="ARBA00023136"/>
    </source>
</evidence>
<evidence type="ECO:0000256" key="2">
    <source>
        <dbReference type="ARBA" id="ARBA00022692"/>
    </source>
</evidence>
<reference evidence="6 7" key="1">
    <citation type="submission" date="2016-06" db="EMBL/GenBank/DDBJ databases">
        <title>Gene turnover analysis identifies the evolutionary adaptation of the extremophile Acidithiobacillus caldus.</title>
        <authorList>
            <person name="Zhang X."/>
        </authorList>
    </citation>
    <scope>NUCLEOTIDE SEQUENCE [LARGE SCALE GENOMIC DNA]</scope>
    <source>
        <strain evidence="6 7">DX</strain>
    </source>
</reference>
<dbReference type="GO" id="GO:0016020">
    <property type="term" value="C:membrane"/>
    <property type="evidence" value="ECO:0007669"/>
    <property type="project" value="UniProtKB-SubCell"/>
</dbReference>
<protein>
    <recommendedName>
        <fullName evidence="8">Type IV secretion system protein VirB3</fullName>
    </recommendedName>
</protein>
<organism evidence="6 7">
    <name type="scientific">Acidithiobacillus caldus</name>
    <dbReference type="NCBI Taxonomy" id="33059"/>
    <lineage>
        <taxon>Bacteria</taxon>
        <taxon>Pseudomonadati</taxon>
        <taxon>Pseudomonadota</taxon>
        <taxon>Acidithiobacillia</taxon>
        <taxon>Acidithiobacillales</taxon>
        <taxon>Acidithiobacillaceae</taxon>
        <taxon>Acidithiobacillus</taxon>
    </lineage>
</organism>
<evidence type="ECO:0008006" key="8">
    <source>
        <dbReference type="Google" id="ProtNLM"/>
    </source>
</evidence>
<dbReference type="Pfam" id="PF05101">
    <property type="entry name" value="VirB3"/>
    <property type="match status" value="1"/>
</dbReference>
<comment type="caution">
    <text evidence="6">The sequence shown here is derived from an EMBL/GenBank/DDBJ whole genome shotgun (WGS) entry which is preliminary data.</text>
</comment>
<dbReference type="Proteomes" id="UP000175616">
    <property type="component" value="Unassembled WGS sequence"/>
</dbReference>
<keyword evidence="3 5" id="KW-1133">Transmembrane helix</keyword>
<dbReference type="EMBL" id="LZYE01000188">
    <property type="protein sequence ID" value="OFC35791.1"/>
    <property type="molecule type" value="Genomic_DNA"/>
</dbReference>
<evidence type="ECO:0000256" key="5">
    <source>
        <dbReference type="SAM" id="Phobius"/>
    </source>
</evidence>
<keyword evidence="2 5" id="KW-0812">Transmembrane</keyword>
<proteinExistence type="predicted"/>
<dbReference type="InterPro" id="IPR007792">
    <property type="entry name" value="T4SS_VirB3/TrbD/AvhB"/>
</dbReference>
<sequence length="123" mass="13692">MYQSLVRPHLLMGAERQATLLNAGFAMLVYFFTMSLPGIVVAVVLFSITQAVLQHLAKNDAQMIAIVQRSRKYQPFYGDGASLDAPYRDVPQFHTVAPTTKLLSWFTKAGKTKTQKSKVIAET</sequence>
<evidence type="ECO:0000313" key="6">
    <source>
        <dbReference type="EMBL" id="OFC35791.1"/>
    </source>
</evidence>
<name>A0A1E7YN55_9PROT</name>
<evidence type="ECO:0000256" key="1">
    <source>
        <dbReference type="ARBA" id="ARBA00004370"/>
    </source>
</evidence>
<gene>
    <name evidence="6" type="ORF">BAE27_07070</name>
</gene>
<comment type="subcellular location">
    <subcellularLocation>
        <location evidence="1">Membrane</location>
    </subcellularLocation>
</comment>
<feature type="transmembrane region" description="Helical" evidence="5">
    <location>
        <begin position="20"/>
        <end position="48"/>
    </location>
</feature>
<accession>A0A1E7YN55</accession>
<evidence type="ECO:0000256" key="3">
    <source>
        <dbReference type="ARBA" id="ARBA00022989"/>
    </source>
</evidence>